<evidence type="ECO:0000313" key="1">
    <source>
        <dbReference type="EMBL" id="RGC28893.1"/>
    </source>
</evidence>
<dbReference type="EMBL" id="QVIA01000018">
    <property type="protein sequence ID" value="RGC28893.1"/>
    <property type="molecule type" value="Genomic_DNA"/>
</dbReference>
<dbReference type="AlphaFoldDB" id="A0A3E2WNX5"/>
<name>A0A3E2WNX5_9FIRM</name>
<protein>
    <submittedName>
        <fullName evidence="1">Uncharacterized protein</fullName>
    </submittedName>
</protein>
<gene>
    <name evidence="1" type="ORF">DWX41_15610</name>
</gene>
<organism evidence="1 2">
    <name type="scientific">Hungatella hathewayi</name>
    <dbReference type="NCBI Taxonomy" id="154046"/>
    <lineage>
        <taxon>Bacteria</taxon>
        <taxon>Bacillati</taxon>
        <taxon>Bacillota</taxon>
        <taxon>Clostridia</taxon>
        <taxon>Lachnospirales</taxon>
        <taxon>Lachnospiraceae</taxon>
        <taxon>Hungatella</taxon>
    </lineage>
</organism>
<proteinExistence type="predicted"/>
<accession>A0A3E2WNX5</accession>
<sequence length="64" mass="7198">MKRLTGKKIRLLLLGGRQEKERVLADVPSSYGNRCRRMAKARCCAADKANIAAMMLGVLEYEKN</sequence>
<dbReference type="Proteomes" id="UP000261111">
    <property type="component" value="Unassembled WGS sequence"/>
</dbReference>
<evidence type="ECO:0000313" key="2">
    <source>
        <dbReference type="Proteomes" id="UP000261111"/>
    </source>
</evidence>
<reference evidence="1 2" key="1">
    <citation type="submission" date="2018-08" db="EMBL/GenBank/DDBJ databases">
        <title>A genome reference for cultivated species of the human gut microbiota.</title>
        <authorList>
            <person name="Zou Y."/>
            <person name="Xue W."/>
            <person name="Luo G."/>
        </authorList>
    </citation>
    <scope>NUCLEOTIDE SEQUENCE [LARGE SCALE GENOMIC DNA]</scope>
    <source>
        <strain evidence="1 2">AF19-21</strain>
    </source>
</reference>
<comment type="caution">
    <text evidence="1">The sequence shown here is derived from an EMBL/GenBank/DDBJ whole genome shotgun (WGS) entry which is preliminary data.</text>
</comment>